<accession>A0ACC5XU71</accession>
<comment type="caution">
    <text evidence="1">The sequence shown here is derived from an EMBL/GenBank/DDBJ whole genome shotgun (WGS) entry which is preliminary data.</text>
</comment>
<evidence type="ECO:0000313" key="1">
    <source>
        <dbReference type="EMBL" id="MCI4394461.1"/>
    </source>
</evidence>
<proteinExistence type="predicted"/>
<reference evidence="1 2" key="1">
    <citation type="journal article" date="2022" name="bioRxiv">
        <title>An ancient truncated duplication of the anti-Mullerian hormone receptor type 2 gene is a potential conserved master sex determinant in the Pangasiidae catfish family.</title>
        <authorList>
            <person name="Wen M."/>
            <person name="Pan Q."/>
            <person name="Jouanno E."/>
            <person name="Montfort J."/>
            <person name="Zahm M."/>
            <person name="Cabau C."/>
            <person name="Klopp C."/>
            <person name="Iampietro C."/>
            <person name="Roques C."/>
            <person name="Bouchez O."/>
            <person name="Castinel A."/>
            <person name="Donnadieu C."/>
            <person name="Parrinello H."/>
            <person name="Poncet C."/>
            <person name="Belmonte E."/>
            <person name="Gautier V."/>
            <person name="Avarre J.-C."/>
            <person name="Dugue R."/>
            <person name="Gustiano R."/>
            <person name="Ha T.T.T."/>
            <person name="Campet M."/>
            <person name="Sriphairoj K."/>
            <person name="Ribolli J."/>
            <person name="de Almeida F.L."/>
            <person name="Desvignes T."/>
            <person name="Postlethwait J.H."/>
            <person name="Bucao C.F."/>
            <person name="Robinson-Rechavi M."/>
            <person name="Bobe J."/>
            <person name="Herpin A."/>
            <person name="Guiguen Y."/>
        </authorList>
    </citation>
    <scope>NUCLEOTIDE SEQUENCE [LARGE SCALE GENOMIC DNA]</scope>
    <source>
        <strain evidence="1">YG-Dec2019</strain>
    </source>
</reference>
<dbReference type="Proteomes" id="UP000829447">
    <property type="component" value="Linkage Group LG27"/>
</dbReference>
<feature type="non-terminal residue" evidence="1">
    <location>
        <position position="88"/>
    </location>
</feature>
<dbReference type="EMBL" id="CM040480">
    <property type="protein sequence ID" value="MCI4394461.1"/>
    <property type="molecule type" value="Genomic_DNA"/>
</dbReference>
<protein>
    <submittedName>
        <fullName evidence="1">Uncharacterized protein</fullName>
    </submittedName>
</protein>
<sequence>MKCSDLLHMAEGWHDIQGEAQAQSDSHHGASRGTKFKAEPEGGVMSTTKLEGRSGIPVSWETQPNGSICVIIFSTVANRQGDGDSQSS</sequence>
<evidence type="ECO:0000313" key="2">
    <source>
        <dbReference type="Proteomes" id="UP000829447"/>
    </source>
</evidence>
<gene>
    <name evidence="1" type="ORF">PGIGA_G00168950</name>
</gene>
<name>A0ACC5XU71_PANGG</name>
<keyword evidence="2" id="KW-1185">Reference proteome</keyword>
<organism evidence="1 2">
    <name type="scientific">Pangasianodon gigas</name>
    <name type="common">Mekong giant catfish</name>
    <name type="synonym">Pangasius gigas</name>
    <dbReference type="NCBI Taxonomy" id="30993"/>
    <lineage>
        <taxon>Eukaryota</taxon>
        <taxon>Metazoa</taxon>
        <taxon>Chordata</taxon>
        <taxon>Craniata</taxon>
        <taxon>Vertebrata</taxon>
        <taxon>Euteleostomi</taxon>
        <taxon>Actinopterygii</taxon>
        <taxon>Neopterygii</taxon>
        <taxon>Teleostei</taxon>
        <taxon>Ostariophysi</taxon>
        <taxon>Siluriformes</taxon>
        <taxon>Pangasiidae</taxon>
        <taxon>Pangasianodon</taxon>
    </lineage>
</organism>